<reference evidence="19 20" key="1">
    <citation type="submission" date="2020-08" db="EMBL/GenBank/DDBJ databases">
        <authorList>
            <person name="Hejnol A."/>
        </authorList>
    </citation>
    <scope>NUCLEOTIDE SEQUENCE [LARGE SCALE GENOMIC DNA]</scope>
</reference>
<feature type="region of interest" description="Disordered" evidence="16">
    <location>
        <begin position="554"/>
        <end position="587"/>
    </location>
</feature>
<feature type="region of interest" description="Disordered" evidence="16">
    <location>
        <begin position="515"/>
        <end position="534"/>
    </location>
</feature>
<feature type="binding site" evidence="15">
    <location>
        <position position="944"/>
    </location>
    <ligand>
        <name>Mg(2+)</name>
        <dbReference type="ChEBI" id="CHEBI:18420"/>
        <label>1</label>
        <note>catalytic</note>
    </ligand>
</feature>
<evidence type="ECO:0000313" key="19">
    <source>
        <dbReference type="EMBL" id="CAD5111723.1"/>
    </source>
</evidence>
<dbReference type="GO" id="GO:0016020">
    <property type="term" value="C:membrane"/>
    <property type="evidence" value="ECO:0007669"/>
    <property type="project" value="UniProtKB-SubCell"/>
</dbReference>
<accession>A0A7I8V670</accession>
<evidence type="ECO:0000256" key="15">
    <source>
        <dbReference type="PIRSR" id="PIRSR600760-2"/>
    </source>
</evidence>
<protein>
    <recommendedName>
        <fullName evidence="6">inositol-phosphate phosphatase</fullName>
        <ecNumber evidence="6">3.1.3.25</ecNumber>
    </recommendedName>
    <alternativeName>
        <fullName evidence="14">Inositol-1(or 4)-monophosphatase 3</fullName>
    </alternativeName>
    <alternativeName>
        <fullName evidence="13">Myo-inositol monophosphatase A3</fullName>
    </alternativeName>
</protein>
<comment type="pathway">
    <text evidence="4">Polyol metabolism; myo-inositol biosynthesis; myo-inositol from D-glucose 6-phosphate: step 2/2.</text>
</comment>
<dbReference type="Gene3D" id="1.10.486.10">
    <property type="entry name" value="PCRA, domain 4"/>
    <property type="match status" value="1"/>
</dbReference>
<dbReference type="EMBL" id="CAJFCJ010000002">
    <property type="protein sequence ID" value="CAD5111723.1"/>
    <property type="molecule type" value="Genomic_DNA"/>
</dbReference>
<proteinExistence type="inferred from homology"/>
<dbReference type="GO" id="GO:0012505">
    <property type="term" value="C:endomembrane system"/>
    <property type="evidence" value="ECO:0007669"/>
    <property type="project" value="TreeGrafter"/>
</dbReference>
<dbReference type="InterPro" id="IPR000760">
    <property type="entry name" value="Inositol_monophosphatase-like"/>
</dbReference>
<feature type="binding site" evidence="15">
    <location>
        <position position="1068"/>
    </location>
    <ligand>
        <name>Mg(2+)</name>
        <dbReference type="ChEBI" id="CHEBI:18420"/>
        <label>1</label>
        <note>catalytic</note>
    </ligand>
</feature>
<evidence type="ECO:0000256" key="4">
    <source>
        <dbReference type="ARBA" id="ARBA00005152"/>
    </source>
</evidence>
<dbReference type="GO" id="GO:0005737">
    <property type="term" value="C:cytoplasm"/>
    <property type="evidence" value="ECO:0007669"/>
    <property type="project" value="UniProtKB-ARBA"/>
</dbReference>
<dbReference type="PANTHER" id="PTHR43028:SF4">
    <property type="entry name" value="INOSITOL MONOPHOSPHATASE 3"/>
    <property type="match status" value="1"/>
</dbReference>
<keyword evidence="10 15" id="KW-0460">Magnesium</keyword>
<dbReference type="GO" id="GO:0008254">
    <property type="term" value="F:3'-nucleotidase activity"/>
    <property type="evidence" value="ECO:0007669"/>
    <property type="project" value="TreeGrafter"/>
</dbReference>
<evidence type="ECO:0000256" key="3">
    <source>
        <dbReference type="ARBA" id="ARBA00004167"/>
    </source>
</evidence>
<feature type="domain" description="COMM" evidence="18">
    <location>
        <begin position="696"/>
        <end position="763"/>
    </location>
</feature>
<keyword evidence="20" id="KW-1185">Reference proteome</keyword>
<evidence type="ECO:0000256" key="13">
    <source>
        <dbReference type="ARBA" id="ARBA00042119"/>
    </source>
</evidence>
<comment type="catalytic activity">
    <reaction evidence="1">
        <text>a myo-inositol phosphate + H2O = myo-inositol + phosphate</text>
        <dbReference type="Rhea" id="RHEA:24056"/>
        <dbReference type="ChEBI" id="CHEBI:15377"/>
        <dbReference type="ChEBI" id="CHEBI:17268"/>
        <dbReference type="ChEBI" id="CHEBI:43474"/>
        <dbReference type="ChEBI" id="CHEBI:84139"/>
        <dbReference type="EC" id="3.1.3.25"/>
    </reaction>
</comment>
<dbReference type="Pfam" id="PF00459">
    <property type="entry name" value="Inositol_P"/>
    <property type="match status" value="1"/>
</dbReference>
<evidence type="ECO:0000256" key="2">
    <source>
        <dbReference type="ARBA" id="ARBA00001946"/>
    </source>
</evidence>
<keyword evidence="11 17" id="KW-1133">Transmembrane helix</keyword>
<evidence type="ECO:0000256" key="14">
    <source>
        <dbReference type="ARBA" id="ARBA00042949"/>
    </source>
</evidence>
<evidence type="ECO:0000256" key="7">
    <source>
        <dbReference type="ARBA" id="ARBA00022692"/>
    </source>
</evidence>
<dbReference type="Proteomes" id="UP000549394">
    <property type="component" value="Unassembled WGS sequence"/>
</dbReference>
<comment type="cofactor">
    <cofactor evidence="2 15">
        <name>Mg(2+)</name>
        <dbReference type="ChEBI" id="CHEBI:18420"/>
    </cofactor>
</comment>
<evidence type="ECO:0000256" key="6">
    <source>
        <dbReference type="ARBA" id="ARBA00013106"/>
    </source>
</evidence>
<evidence type="ECO:0000256" key="12">
    <source>
        <dbReference type="ARBA" id="ARBA00023136"/>
    </source>
</evidence>
<dbReference type="FunFam" id="3.30.540.10:FF:000012">
    <property type="entry name" value="Blast:Putative inositol monophosphatase 3"/>
    <property type="match status" value="1"/>
</dbReference>
<evidence type="ECO:0000256" key="17">
    <source>
        <dbReference type="SAM" id="Phobius"/>
    </source>
</evidence>
<dbReference type="SUPFAM" id="SSF56655">
    <property type="entry name" value="Carbohydrate phosphatase"/>
    <property type="match status" value="1"/>
</dbReference>
<evidence type="ECO:0000256" key="8">
    <source>
        <dbReference type="ARBA" id="ARBA00022723"/>
    </source>
</evidence>
<dbReference type="Pfam" id="PF07258">
    <property type="entry name" value="COMM_domain"/>
    <property type="match status" value="1"/>
</dbReference>
<keyword evidence="8 15" id="KW-0479">Metal-binding</keyword>
<feature type="binding site" evidence="15">
    <location>
        <position position="943"/>
    </location>
    <ligand>
        <name>Mg(2+)</name>
        <dbReference type="ChEBI" id="CHEBI:18420"/>
        <label>1</label>
        <note>catalytic</note>
    </ligand>
</feature>
<dbReference type="InterPro" id="IPR017920">
    <property type="entry name" value="COMM"/>
</dbReference>
<gene>
    <name evidence="19" type="ORF">DGYR_LOCUS970</name>
</gene>
<evidence type="ECO:0000259" key="18">
    <source>
        <dbReference type="PROSITE" id="PS51269"/>
    </source>
</evidence>
<dbReference type="PANTHER" id="PTHR43028">
    <property type="entry name" value="3'(2'),5'-BISPHOSPHATE NUCLEOTIDASE 1"/>
    <property type="match status" value="1"/>
</dbReference>
<evidence type="ECO:0000256" key="5">
    <source>
        <dbReference type="ARBA" id="ARBA00009759"/>
    </source>
</evidence>
<keyword evidence="12 17" id="KW-0472">Membrane</keyword>
<comment type="caution">
    <text evidence="19">The sequence shown here is derived from an EMBL/GenBank/DDBJ whole genome shotgun (WGS) entry which is preliminary data.</text>
</comment>
<comment type="subcellular location">
    <subcellularLocation>
        <location evidence="3">Membrane</location>
        <topology evidence="3">Single-pass membrane protein</topology>
    </subcellularLocation>
</comment>
<dbReference type="InterPro" id="IPR050725">
    <property type="entry name" value="CysQ/Inositol_MonoPase"/>
</dbReference>
<evidence type="ECO:0000256" key="1">
    <source>
        <dbReference type="ARBA" id="ARBA00001033"/>
    </source>
</evidence>
<dbReference type="GO" id="GO:0046854">
    <property type="term" value="P:phosphatidylinositol phosphate biosynthetic process"/>
    <property type="evidence" value="ECO:0007669"/>
    <property type="project" value="InterPro"/>
</dbReference>
<dbReference type="InterPro" id="IPR020550">
    <property type="entry name" value="Inositol_monophosphatase_CS"/>
</dbReference>
<keyword evidence="7 17" id="KW-0812">Transmembrane</keyword>
<organism evidence="19 20">
    <name type="scientific">Dimorphilus gyrociliatus</name>
    <dbReference type="NCBI Taxonomy" id="2664684"/>
    <lineage>
        <taxon>Eukaryota</taxon>
        <taxon>Metazoa</taxon>
        <taxon>Spiralia</taxon>
        <taxon>Lophotrochozoa</taxon>
        <taxon>Annelida</taxon>
        <taxon>Polychaeta</taxon>
        <taxon>Polychaeta incertae sedis</taxon>
        <taxon>Dinophilidae</taxon>
        <taxon>Dimorphilus</taxon>
    </lineage>
</organism>
<dbReference type="AlphaFoldDB" id="A0A7I8V670"/>
<keyword evidence="9" id="KW-0378">Hydrolase</keyword>
<dbReference type="Gene3D" id="3.40.190.80">
    <property type="match status" value="1"/>
</dbReference>
<sequence>MKDYAGKIFLAENVEISLVDTIVNRFKEKAVNIDDEQKDEILGGKNDERSTLFIVLSDSYNCGQTITSYYTSLFRHFSSNSKSNRTLLSHDDQLVVLQLCLFESQKEENKESEISFNELKDLHEQFLSKKLYERDVGSLSNVLVEKYTKYLQRCNMFDAIDLYKSVKELLNSSPVNLYLKEKCFFFIGKPSNCVELEMLKELMKLLKCFNLSVEVPLNASFCEEALSEINIITSRCKTDAINFTNDSTSQNSLSNSELYTEEALMAYLELTVNTRNELALARAINVPEREFDQKAFTVLKHRSEEMSLYQTAVSYVMKTRLGGKSYAPDENDPLSHYLKALGDFTDFIHKLHSIVEDEKNSRKAIKSVVNAIKKAILKCKDCKVKKDKVASTCERTIAKIERVDISNSNKKELETCNYEGVEAMTIIQRILDDYASRCSSSLKKIIQGESSRKTPLPMCSVIYKFQSPEEKESESVDEKLATVTEVKESPIKFQKSKCKSFLDWALPDSLDLKNVPKPITPPKKKIVQKDQNKAQKKSVHVNLNSLYTNDLEADKENLEPNSSPCAKKPKKKTAKRNIANSLNATDNKKKKDQKRFKFCGDLDCPDWVLAEISTLSRLSSIKVKLLCAQIVNDLLGGAIDFEKVGKLTQDAKFEEDDIKATISTVNFIISHAVRYNVDTKVLVDELQQLGLPKVPYLERIDWRADILLASSRTEVINTPCLQLNLKLRENGRLQSIPVSLTEEKLNILLHELKEAQKINLIDISPKEKYFHVYPVSRRHTDSATPTMASVNVKLNPFGITLIIGLILLLFVYKFGFFSFSKPDTVDMRELMSVSIDLAEKGGNRILAVKNNDKEAVVKGKTKEGAKEYKTKADLSSHEVITGGFKKVYGDTLTVKSEEKSDVDEKIQPITSSIDLANKDIFQQLSENNIRVAKSDITIWVDPLDATQEYTEDLNQYVSTMICIAIRGVPEFGVIHFPYATENKRTFWGYAKGGKVSSNLKKDAQPSSPDWKFIISRSHSGSKVKEILSEAFGKDVKIEAAGGAGYKTIQVLTGGATAYVHYTKIKKWDICAGNAIVNAMGGKMTTTKNDKINYSASGSNENNEGLLAYLSKGDTILSKLAGKDVNNAKN</sequence>
<comment type="similarity">
    <text evidence="5">Belongs to the inositol monophosphatase superfamily.</text>
</comment>
<evidence type="ECO:0000256" key="9">
    <source>
        <dbReference type="ARBA" id="ARBA00022801"/>
    </source>
</evidence>
<evidence type="ECO:0000256" key="10">
    <source>
        <dbReference type="ARBA" id="ARBA00022842"/>
    </source>
</evidence>
<dbReference type="PROSITE" id="PS51269">
    <property type="entry name" value="COMM"/>
    <property type="match status" value="1"/>
</dbReference>
<dbReference type="OrthoDB" id="74460at2759"/>
<dbReference type="GO" id="GO:0052834">
    <property type="term" value="F:inositol monophosphate phosphatase activity"/>
    <property type="evidence" value="ECO:0007669"/>
    <property type="project" value="UniProtKB-EC"/>
</dbReference>
<dbReference type="Gene3D" id="3.30.540.10">
    <property type="entry name" value="Fructose-1,6-Bisphosphatase, subunit A, domain 1"/>
    <property type="match status" value="1"/>
</dbReference>
<dbReference type="PROSITE" id="PS00630">
    <property type="entry name" value="IMP_2"/>
    <property type="match status" value="1"/>
</dbReference>
<dbReference type="EC" id="3.1.3.25" evidence="6"/>
<dbReference type="Pfam" id="PF21672">
    <property type="entry name" value="COMM_HN"/>
    <property type="match status" value="1"/>
</dbReference>
<feature type="binding site" evidence="15">
    <location>
        <position position="897"/>
    </location>
    <ligand>
        <name>Mg(2+)</name>
        <dbReference type="ChEBI" id="CHEBI:18420"/>
        <label>1</label>
        <note>catalytic</note>
    </ligand>
</feature>
<feature type="transmembrane region" description="Helical" evidence="17">
    <location>
        <begin position="797"/>
        <end position="819"/>
    </location>
</feature>
<name>A0A7I8V670_9ANNE</name>
<evidence type="ECO:0000256" key="11">
    <source>
        <dbReference type="ARBA" id="ARBA00022989"/>
    </source>
</evidence>
<evidence type="ECO:0000313" key="20">
    <source>
        <dbReference type="Proteomes" id="UP000549394"/>
    </source>
</evidence>
<dbReference type="GO" id="GO:0046872">
    <property type="term" value="F:metal ion binding"/>
    <property type="evidence" value="ECO:0007669"/>
    <property type="project" value="UniProtKB-KW"/>
</dbReference>
<evidence type="ECO:0000256" key="16">
    <source>
        <dbReference type="SAM" id="MobiDB-lite"/>
    </source>
</evidence>
<feature type="binding site" evidence="15">
    <location>
        <position position="941"/>
    </location>
    <ligand>
        <name>Mg(2+)</name>
        <dbReference type="ChEBI" id="CHEBI:18420"/>
        <label>1</label>
        <note>catalytic</note>
    </ligand>
</feature>